<feature type="region of interest" description="Disordered" evidence="1">
    <location>
        <begin position="243"/>
        <end position="268"/>
    </location>
</feature>
<sequence length="716" mass="75784">MAAPSPTPTLYVNPLTGRDTAVGTATQPLRTLSQALGQAQAGHLIQLMPGYYTAGQGEQFPLVIPEGVTVLGRQEDQGAEVYIEGGAAYSSPGAGNLVLALHLESRAELRGVTVVNPEKQGTGIWVNGGGAAIVACRVQQCGREGLLVTQGGIVWVSQTQFVGNQTSGITFLHQSKGEVRDSQFQAMRLGLAIGGESSPLLVNNVVTGNGTGVAIVGNASPVLRGNRITDNKDDGLVVKEQATPDLGQPQDPGHNILRGNPGSDLRQTLSDPLVSVGNWLNPTRVTGSVQFLVSQVPPPPSPLDPASPTAPPAPPEPSPLPSPPPLKSVPFGDLAGHWAAAFVVALSDRGLVSGFPDGSFRPDRTLTRAEYAALLAKVFDLPLGRSAPAYQDLSASFWARDAIIESSRMGFLRGFPDGSFRPQQFLTRIQTIVSLVSGLGLTGGNPSLLEVYDDRAQIPSYGIAAVTAASQHRLIINYPQPQQVNPLRPATRAETMAMVYQALVTLGKIPALASPYVVAHGGSSQGFPDVQSHWAAPFIAPLADRNLVQGLPDGTFQPDRLVNRAEYAALLARAFQPSPKKTMPHLTDIPPDFWAREAIITAIRGGFLAGSKNLRFQPHQPVLRFQVLQSLASGLGLKAGSPALLQQFLDWAELPPQAQKAVAAALANSLIVVPEPLQRLQPHQPATRGEVAAMIHQGLVYQGRLLPVRSAAIVPR</sequence>
<dbReference type="InterPro" id="IPR051465">
    <property type="entry name" value="Cell_Envelope_Struct_Comp"/>
</dbReference>
<protein>
    <recommendedName>
        <fullName evidence="2">SLH domain-containing protein</fullName>
    </recommendedName>
</protein>
<dbReference type="PANTHER" id="PTHR43308">
    <property type="entry name" value="OUTER MEMBRANE PROTEIN ALPHA-RELATED"/>
    <property type="match status" value="1"/>
</dbReference>
<reference evidence="3" key="1">
    <citation type="submission" date="2012-04" db="EMBL/GenBank/DDBJ databases">
        <authorList>
            <person name="Borisov I.G."/>
            <person name="Ivanikova N.V."/>
            <person name="Pinevich A.V."/>
        </authorList>
    </citation>
    <scope>NUCLEOTIDE SEQUENCE</scope>
    <source>
        <strain evidence="3">CALU 1027</strain>
    </source>
</reference>
<dbReference type="InterPro" id="IPR006626">
    <property type="entry name" value="PbH1"/>
</dbReference>
<gene>
    <name evidence="3" type="ORF">PROH_04860</name>
</gene>
<dbReference type="RefSeq" id="WP_017714485.1">
    <property type="nucleotide sequence ID" value="NZ_KB235944.1"/>
</dbReference>
<dbReference type="InterPro" id="IPR012334">
    <property type="entry name" value="Pectin_lyas_fold"/>
</dbReference>
<dbReference type="Pfam" id="PF07602">
    <property type="entry name" value="DUF1565"/>
    <property type="match status" value="1"/>
</dbReference>
<feature type="compositionally biased region" description="Pro residues" evidence="1">
    <location>
        <begin position="296"/>
        <end position="327"/>
    </location>
</feature>
<name>A0A0M2Q102_PROHO</name>
<feature type="domain" description="SLH" evidence="2">
    <location>
        <begin position="522"/>
        <end position="585"/>
    </location>
</feature>
<dbReference type="Proteomes" id="UP000034681">
    <property type="component" value="Unassembled WGS sequence"/>
</dbReference>
<evidence type="ECO:0000313" key="4">
    <source>
        <dbReference type="Proteomes" id="UP000034681"/>
    </source>
</evidence>
<dbReference type="NCBIfam" id="TIGR03804">
    <property type="entry name" value="para_beta_helix"/>
    <property type="match status" value="1"/>
</dbReference>
<dbReference type="InterPro" id="IPR001119">
    <property type="entry name" value="SLH_dom"/>
</dbReference>
<dbReference type="Pfam" id="PF00395">
    <property type="entry name" value="SLH"/>
    <property type="match status" value="4"/>
</dbReference>
<proteinExistence type="predicted"/>
<organism evidence="3 4">
    <name type="scientific">Prochlorothrix hollandica PCC 9006 = CALU 1027</name>
    <dbReference type="NCBI Taxonomy" id="317619"/>
    <lineage>
        <taxon>Bacteria</taxon>
        <taxon>Bacillati</taxon>
        <taxon>Cyanobacteriota</taxon>
        <taxon>Cyanophyceae</taxon>
        <taxon>Prochlorotrichales</taxon>
        <taxon>Prochlorotrichaceae</taxon>
        <taxon>Prochlorothrix</taxon>
    </lineage>
</organism>
<dbReference type="AlphaFoldDB" id="A0A0M2Q102"/>
<comment type="caution">
    <text evidence="3">The sequence shown here is derived from an EMBL/GenBank/DDBJ whole genome shotgun (WGS) entry which is preliminary data.</text>
</comment>
<dbReference type="SUPFAM" id="SSF51126">
    <property type="entry name" value="Pectin lyase-like"/>
    <property type="match status" value="1"/>
</dbReference>
<dbReference type="Gene3D" id="2.160.20.10">
    <property type="entry name" value="Single-stranded right-handed beta-helix, Pectin lyase-like"/>
    <property type="match status" value="1"/>
</dbReference>
<feature type="domain" description="SLH" evidence="2">
    <location>
        <begin position="645"/>
        <end position="709"/>
    </location>
</feature>
<evidence type="ECO:0000256" key="1">
    <source>
        <dbReference type="SAM" id="MobiDB-lite"/>
    </source>
</evidence>
<feature type="domain" description="SLH" evidence="2">
    <location>
        <begin position="390"/>
        <end position="449"/>
    </location>
</feature>
<evidence type="ECO:0000259" key="2">
    <source>
        <dbReference type="PROSITE" id="PS51272"/>
    </source>
</evidence>
<dbReference type="PANTHER" id="PTHR43308:SF5">
    <property type="entry name" value="S-LAYER PROTEIN _ PEPTIDOGLYCAN ENDO-BETA-N-ACETYLGLUCOSAMINIDASE"/>
    <property type="match status" value="1"/>
</dbReference>
<dbReference type="STRING" id="317619.GCA_000332315_04380"/>
<dbReference type="PROSITE" id="PS51272">
    <property type="entry name" value="SLH"/>
    <property type="match status" value="4"/>
</dbReference>
<keyword evidence="4" id="KW-1185">Reference proteome</keyword>
<dbReference type="OrthoDB" id="9759810at2"/>
<evidence type="ECO:0000313" key="3">
    <source>
        <dbReference type="EMBL" id="KKJ00639.1"/>
    </source>
</evidence>
<feature type="domain" description="SLH" evidence="2">
    <location>
        <begin position="326"/>
        <end position="389"/>
    </location>
</feature>
<dbReference type="EMBL" id="AJTX02000003">
    <property type="protein sequence ID" value="KKJ00639.1"/>
    <property type="molecule type" value="Genomic_DNA"/>
</dbReference>
<dbReference type="InterPro" id="IPR011459">
    <property type="entry name" value="DUF1565"/>
</dbReference>
<dbReference type="eggNOG" id="COG3420">
    <property type="taxonomic scope" value="Bacteria"/>
</dbReference>
<dbReference type="SMART" id="SM00710">
    <property type="entry name" value="PbH1"/>
    <property type="match status" value="4"/>
</dbReference>
<dbReference type="InterPro" id="IPR022441">
    <property type="entry name" value="Para_beta_helix_rpt-2"/>
</dbReference>
<dbReference type="InterPro" id="IPR011050">
    <property type="entry name" value="Pectin_lyase_fold/virulence"/>
</dbReference>
<feature type="region of interest" description="Disordered" evidence="1">
    <location>
        <begin position="293"/>
        <end position="327"/>
    </location>
</feature>
<accession>A0A0M2Q102</accession>